<evidence type="ECO:0000259" key="1">
    <source>
        <dbReference type="PROSITE" id="PS50994"/>
    </source>
</evidence>
<sequence length="475" mass="54220">MWHKDETDEKNSKSCVTFMKESEKLIIKEVQQDTYYNEIDCLKQSKPLQKNSSLIALSPVLDSDGLLRVGGRLKNSDIESCEKMPVIIPGKSYIATLIVKHCHNAVQHMGRHFTEGAIRSRGIWLTGGKRLINSILHNCIKCRKLRGSAEQQKMADLPSDRLTPSPPFTYVGVDTFGPWSILTRRTRGGSANTKRWAIMFSCLVTRAIHIEVVEEMTSSSFINALRRFTALRGPVKEFRSDQGTNFIGAINELDITSFNVEDQPIKDYLQNNGTIWKFNPPHASNMSGAWERMIGLARKILNSMLCDIKGKQLTHEILCTLMAEVCCIVNNRPITVVSSDPESPHVLSPNVLLTHKTDNDTEYIPDLSLKDTYKAQWKQVQVLANQFWKRWKTEYLHNLQLRKKWEVESRNLCKDDIVLMIDDTLHRNQWLTGTIVEVYPSSDGLVRKALVRVIKNGEPTTYIRPISKLVYLFSD</sequence>
<dbReference type="InterPro" id="IPR012337">
    <property type="entry name" value="RNaseH-like_sf"/>
</dbReference>
<dbReference type="Gene3D" id="3.30.420.10">
    <property type="entry name" value="Ribonuclease H-like superfamily/Ribonuclease H"/>
    <property type="match status" value="1"/>
</dbReference>
<dbReference type="PANTHER" id="PTHR47331">
    <property type="entry name" value="PHD-TYPE DOMAIN-CONTAINING PROTEIN"/>
    <property type="match status" value="1"/>
</dbReference>
<gene>
    <name evidence="2" type="ORF">MGAL_10B094093</name>
</gene>
<dbReference type="SUPFAM" id="SSF53098">
    <property type="entry name" value="Ribonuclease H-like"/>
    <property type="match status" value="1"/>
</dbReference>
<keyword evidence="3" id="KW-1185">Reference proteome</keyword>
<accession>A0A8B6GGE3</accession>
<reference evidence="2" key="1">
    <citation type="submission" date="2018-11" db="EMBL/GenBank/DDBJ databases">
        <authorList>
            <person name="Alioto T."/>
            <person name="Alioto T."/>
        </authorList>
    </citation>
    <scope>NUCLEOTIDE SEQUENCE</scope>
</reference>
<evidence type="ECO:0000313" key="2">
    <source>
        <dbReference type="EMBL" id="VDI63394.1"/>
    </source>
</evidence>
<proteinExistence type="predicted"/>
<dbReference type="PROSITE" id="PS50994">
    <property type="entry name" value="INTEGRASE"/>
    <property type="match status" value="1"/>
</dbReference>
<comment type="caution">
    <text evidence="2">The sequence shown here is derived from an EMBL/GenBank/DDBJ whole genome shotgun (WGS) entry which is preliminary data.</text>
</comment>
<evidence type="ECO:0000313" key="3">
    <source>
        <dbReference type="Proteomes" id="UP000596742"/>
    </source>
</evidence>
<feature type="domain" description="Integrase catalytic" evidence="1">
    <location>
        <begin position="163"/>
        <end position="352"/>
    </location>
</feature>
<dbReference type="OrthoDB" id="6126884at2759"/>
<dbReference type="InterPro" id="IPR001584">
    <property type="entry name" value="Integrase_cat-core"/>
</dbReference>
<dbReference type="GO" id="GO:0003676">
    <property type="term" value="F:nucleic acid binding"/>
    <property type="evidence" value="ECO:0007669"/>
    <property type="project" value="InterPro"/>
</dbReference>
<name>A0A8B6GGE3_MYTGA</name>
<dbReference type="GO" id="GO:0015074">
    <property type="term" value="P:DNA integration"/>
    <property type="evidence" value="ECO:0007669"/>
    <property type="project" value="InterPro"/>
</dbReference>
<dbReference type="InterPro" id="IPR040676">
    <property type="entry name" value="DUF5641"/>
</dbReference>
<dbReference type="Pfam" id="PF18701">
    <property type="entry name" value="DUF5641"/>
    <property type="match status" value="1"/>
</dbReference>
<protein>
    <recommendedName>
        <fullName evidence="1">Integrase catalytic domain-containing protein</fullName>
    </recommendedName>
</protein>
<dbReference type="Proteomes" id="UP000596742">
    <property type="component" value="Unassembled WGS sequence"/>
</dbReference>
<organism evidence="2 3">
    <name type="scientific">Mytilus galloprovincialis</name>
    <name type="common">Mediterranean mussel</name>
    <dbReference type="NCBI Taxonomy" id="29158"/>
    <lineage>
        <taxon>Eukaryota</taxon>
        <taxon>Metazoa</taxon>
        <taxon>Spiralia</taxon>
        <taxon>Lophotrochozoa</taxon>
        <taxon>Mollusca</taxon>
        <taxon>Bivalvia</taxon>
        <taxon>Autobranchia</taxon>
        <taxon>Pteriomorphia</taxon>
        <taxon>Mytilida</taxon>
        <taxon>Mytiloidea</taxon>
        <taxon>Mytilidae</taxon>
        <taxon>Mytilinae</taxon>
        <taxon>Mytilus</taxon>
    </lineage>
</organism>
<dbReference type="PANTHER" id="PTHR47331:SF6">
    <property type="entry name" value="DOUBLECORTIN DOMAIN-CONTAINING PROTEIN"/>
    <property type="match status" value="1"/>
</dbReference>
<dbReference type="EMBL" id="UYJE01008371">
    <property type="protein sequence ID" value="VDI63394.1"/>
    <property type="molecule type" value="Genomic_DNA"/>
</dbReference>
<dbReference type="InterPro" id="IPR036397">
    <property type="entry name" value="RNaseH_sf"/>
</dbReference>
<dbReference type="AlphaFoldDB" id="A0A8B6GGE3"/>